<dbReference type="InterPro" id="IPR043128">
    <property type="entry name" value="Rev_trsase/Diguanyl_cyclase"/>
</dbReference>
<evidence type="ECO:0000259" key="4">
    <source>
        <dbReference type="PROSITE" id="PS50887"/>
    </source>
</evidence>
<dbReference type="AlphaFoldDB" id="A0A370GMC7"/>
<dbReference type="InterPro" id="IPR013656">
    <property type="entry name" value="PAS_4"/>
</dbReference>
<dbReference type="PROSITE" id="PS50112">
    <property type="entry name" value="PAS"/>
    <property type="match status" value="1"/>
</dbReference>
<accession>A0A370GMC7</accession>
<dbReference type="SMART" id="SM00086">
    <property type="entry name" value="PAC"/>
    <property type="match status" value="1"/>
</dbReference>
<dbReference type="InterPro" id="IPR001610">
    <property type="entry name" value="PAC"/>
</dbReference>
<evidence type="ECO:0000259" key="2">
    <source>
        <dbReference type="PROSITE" id="PS50112"/>
    </source>
</evidence>
<dbReference type="CDD" id="cd01949">
    <property type="entry name" value="GGDEF"/>
    <property type="match status" value="1"/>
</dbReference>
<dbReference type="InterPro" id="IPR000014">
    <property type="entry name" value="PAS"/>
</dbReference>
<sequence length="442" mass="47341">MDDSDAASGEGSTGAARTIEGVVVDEPNRTALVREWWRALADIDGAHNRQALLAHLLGDLLSGLAAEPFDAAVGTRIGEALARAQLIDPTVPIVSAQVLHGLADQVGHPDAGRRLAALLVAIGQGHQAQVHADARTLDRVRRDIDQRFRIVFDNAAIAIAVGDIDGVLLEANPHLAAMIGVPAEDLRGISVYDFAHPDDQDEIRNLVYEKLVPAQEGTVKIERRLLRADGSVGWASFAITYVKGTDGQPDYLLALGEDVTEQHRLQEELQHQARHDPLTGLPNRRHLLDQIEAVIATAATADRIGLCFADLDRFKHVNDHYGHGVGDQVLAAVAARLDRSVRDHDCLVARIGGDEFVALVPPPASSHHVTVIADRLKSSLAHPITADGHELQISASIGAVVTPAAGANPESLLDAADTSLYYAKTNGRGHWVLHTLHAPVGR</sequence>
<comment type="caution">
    <text evidence="5">The sequence shown here is derived from an EMBL/GenBank/DDBJ whole genome shotgun (WGS) entry which is preliminary data.</text>
</comment>
<dbReference type="Pfam" id="PF00990">
    <property type="entry name" value="GGDEF"/>
    <property type="match status" value="1"/>
</dbReference>
<evidence type="ECO:0000313" key="5">
    <source>
        <dbReference type="EMBL" id="RDI44882.1"/>
    </source>
</evidence>
<feature type="domain" description="PAS" evidence="2">
    <location>
        <begin position="144"/>
        <end position="215"/>
    </location>
</feature>
<dbReference type="Pfam" id="PF08448">
    <property type="entry name" value="PAS_4"/>
    <property type="match status" value="1"/>
</dbReference>
<dbReference type="PROSITE" id="PS50113">
    <property type="entry name" value="PAC"/>
    <property type="match status" value="1"/>
</dbReference>
<proteinExistence type="predicted"/>
<dbReference type="NCBIfam" id="TIGR00229">
    <property type="entry name" value="sensory_box"/>
    <property type="match status" value="1"/>
</dbReference>
<reference evidence="5 6" key="1">
    <citation type="submission" date="2018-07" db="EMBL/GenBank/DDBJ databases">
        <title>Genomic Encyclopedia of Type Strains, Phase IV (KMG-IV): sequencing the most valuable type-strain genomes for metagenomic binning, comparative biology and taxonomic classification.</title>
        <authorList>
            <person name="Goeker M."/>
        </authorList>
    </citation>
    <scope>NUCLEOTIDE SEQUENCE [LARGE SCALE GENOMIC DNA]</scope>
    <source>
        <strain evidence="5 6">DSM 44952</strain>
    </source>
</reference>
<dbReference type="PANTHER" id="PTHR44757:SF2">
    <property type="entry name" value="BIOFILM ARCHITECTURE MAINTENANCE PROTEIN MBAA"/>
    <property type="match status" value="1"/>
</dbReference>
<dbReference type="PROSITE" id="PS50887">
    <property type="entry name" value="GGDEF"/>
    <property type="match status" value="1"/>
</dbReference>
<dbReference type="CDD" id="cd00130">
    <property type="entry name" value="PAS"/>
    <property type="match status" value="1"/>
</dbReference>
<feature type="domain" description="PAC" evidence="3">
    <location>
        <begin position="219"/>
        <end position="271"/>
    </location>
</feature>
<dbReference type="PANTHER" id="PTHR44757">
    <property type="entry name" value="DIGUANYLATE CYCLASE DGCP"/>
    <property type="match status" value="1"/>
</dbReference>
<dbReference type="InterPro" id="IPR000160">
    <property type="entry name" value="GGDEF_dom"/>
</dbReference>
<gene>
    <name evidence="5" type="ORF">DFR68_11534</name>
</gene>
<dbReference type="InterPro" id="IPR000700">
    <property type="entry name" value="PAS-assoc_C"/>
</dbReference>
<keyword evidence="6" id="KW-1185">Reference proteome</keyword>
<dbReference type="SUPFAM" id="SSF55785">
    <property type="entry name" value="PYP-like sensor domain (PAS domain)"/>
    <property type="match status" value="1"/>
</dbReference>
<dbReference type="Gene3D" id="3.30.70.270">
    <property type="match status" value="1"/>
</dbReference>
<evidence type="ECO:0000259" key="3">
    <source>
        <dbReference type="PROSITE" id="PS50113"/>
    </source>
</evidence>
<evidence type="ECO:0000256" key="1">
    <source>
        <dbReference type="SAM" id="MobiDB-lite"/>
    </source>
</evidence>
<dbReference type="SMART" id="SM00091">
    <property type="entry name" value="PAS"/>
    <property type="match status" value="1"/>
</dbReference>
<feature type="domain" description="GGDEF" evidence="4">
    <location>
        <begin position="302"/>
        <end position="436"/>
    </location>
</feature>
<feature type="region of interest" description="Disordered" evidence="1">
    <location>
        <begin position="1"/>
        <end position="20"/>
    </location>
</feature>
<dbReference type="NCBIfam" id="TIGR00254">
    <property type="entry name" value="GGDEF"/>
    <property type="match status" value="1"/>
</dbReference>
<dbReference type="InterPro" id="IPR052155">
    <property type="entry name" value="Biofilm_reg_signaling"/>
</dbReference>
<dbReference type="EMBL" id="QQAZ01000015">
    <property type="protein sequence ID" value="RDI44882.1"/>
    <property type="molecule type" value="Genomic_DNA"/>
</dbReference>
<protein>
    <submittedName>
        <fullName evidence="5">PAS domain S-box-containing protein/diguanylate cyclase (GGDEF)-like protein</fullName>
    </submittedName>
</protein>
<dbReference type="STRING" id="1210089.GCA_001613165_07561"/>
<dbReference type="Proteomes" id="UP000255355">
    <property type="component" value="Unassembled WGS sequence"/>
</dbReference>
<name>A0A370GMC7_9NOCA</name>
<dbReference type="Gene3D" id="3.30.450.20">
    <property type="entry name" value="PAS domain"/>
    <property type="match status" value="1"/>
</dbReference>
<dbReference type="InterPro" id="IPR029787">
    <property type="entry name" value="Nucleotide_cyclase"/>
</dbReference>
<dbReference type="InterPro" id="IPR035965">
    <property type="entry name" value="PAS-like_dom_sf"/>
</dbReference>
<dbReference type="SMART" id="SM00267">
    <property type="entry name" value="GGDEF"/>
    <property type="match status" value="1"/>
</dbReference>
<organism evidence="5 6">
    <name type="scientific">Nocardia mexicana</name>
    <dbReference type="NCBI Taxonomy" id="279262"/>
    <lineage>
        <taxon>Bacteria</taxon>
        <taxon>Bacillati</taxon>
        <taxon>Actinomycetota</taxon>
        <taxon>Actinomycetes</taxon>
        <taxon>Mycobacteriales</taxon>
        <taxon>Nocardiaceae</taxon>
        <taxon>Nocardia</taxon>
    </lineage>
</organism>
<evidence type="ECO:0000313" key="6">
    <source>
        <dbReference type="Proteomes" id="UP000255355"/>
    </source>
</evidence>
<dbReference type="SUPFAM" id="SSF55073">
    <property type="entry name" value="Nucleotide cyclase"/>
    <property type="match status" value="1"/>
</dbReference>